<gene>
    <name evidence="10" type="ORF">DFR45_102223</name>
</gene>
<evidence type="ECO:0000256" key="6">
    <source>
        <dbReference type="SAM" id="Phobius"/>
    </source>
</evidence>
<feature type="transmembrane region" description="Helical" evidence="6">
    <location>
        <begin position="154"/>
        <end position="173"/>
    </location>
</feature>
<dbReference type="GO" id="GO:0016020">
    <property type="term" value="C:membrane"/>
    <property type="evidence" value="ECO:0007669"/>
    <property type="project" value="UniProtKB-SubCell"/>
</dbReference>
<dbReference type="Proteomes" id="UP000252174">
    <property type="component" value="Unassembled WGS sequence"/>
</dbReference>
<dbReference type="EMBL" id="QPJU01000002">
    <property type="protein sequence ID" value="RCX10821.1"/>
    <property type="molecule type" value="Genomic_DNA"/>
</dbReference>
<feature type="domain" description="O-antigen ligase-related" evidence="7">
    <location>
        <begin position="167"/>
        <end position="316"/>
    </location>
</feature>
<dbReference type="InterPro" id="IPR007016">
    <property type="entry name" value="O-antigen_ligase-rel_domated"/>
</dbReference>
<dbReference type="InterPro" id="IPR031726">
    <property type="entry name" value="PglL_A"/>
</dbReference>
<dbReference type="PANTHER" id="PTHR37422:SF21">
    <property type="entry name" value="EXOQ-LIKE PROTEIN"/>
    <property type="match status" value="1"/>
</dbReference>
<organism evidence="10 11">
    <name type="scientific">Extensimonas vulgaris</name>
    <dbReference type="NCBI Taxonomy" id="1031594"/>
    <lineage>
        <taxon>Bacteria</taxon>
        <taxon>Pseudomonadati</taxon>
        <taxon>Pseudomonadota</taxon>
        <taxon>Betaproteobacteria</taxon>
        <taxon>Burkholderiales</taxon>
        <taxon>Comamonadaceae</taxon>
        <taxon>Extensimonas</taxon>
    </lineage>
</organism>
<proteinExistence type="predicted"/>
<feature type="transmembrane region" description="Helical" evidence="6">
    <location>
        <begin position="204"/>
        <end position="222"/>
    </location>
</feature>
<dbReference type="OrthoDB" id="4448at2"/>
<feature type="transmembrane region" description="Helical" evidence="6">
    <location>
        <begin position="179"/>
        <end position="197"/>
    </location>
</feature>
<reference evidence="10 11" key="1">
    <citation type="submission" date="2018-07" db="EMBL/GenBank/DDBJ databases">
        <title>Genomic Encyclopedia of Type Strains, Phase IV (KMG-IV): sequencing the most valuable type-strain genomes for metagenomic binning, comparative biology and taxonomic classification.</title>
        <authorList>
            <person name="Goeker M."/>
        </authorList>
    </citation>
    <scope>NUCLEOTIDE SEQUENCE [LARGE SCALE GENOMIC DNA]</scope>
    <source>
        <strain evidence="10 11">DSM 100911</strain>
    </source>
</reference>
<feature type="transmembrane region" description="Helical" evidence="6">
    <location>
        <begin position="386"/>
        <end position="407"/>
    </location>
</feature>
<evidence type="ECO:0000256" key="3">
    <source>
        <dbReference type="ARBA" id="ARBA00022989"/>
    </source>
</evidence>
<feature type="transmembrane region" description="Helical" evidence="6">
    <location>
        <begin position="336"/>
        <end position="352"/>
    </location>
</feature>
<keyword evidence="11" id="KW-1185">Reference proteome</keyword>
<dbReference type="RefSeq" id="WP_114482406.1">
    <property type="nucleotide sequence ID" value="NZ_QPJU01000002.1"/>
</dbReference>
<evidence type="ECO:0000256" key="5">
    <source>
        <dbReference type="SAM" id="MobiDB-lite"/>
    </source>
</evidence>
<dbReference type="Pfam" id="PF15864">
    <property type="entry name" value="PglL_A"/>
    <property type="match status" value="1"/>
</dbReference>
<keyword evidence="3 6" id="KW-1133">Transmembrane helix</keyword>
<dbReference type="GO" id="GO:0016874">
    <property type="term" value="F:ligase activity"/>
    <property type="evidence" value="ECO:0007669"/>
    <property type="project" value="UniProtKB-KW"/>
</dbReference>
<evidence type="ECO:0000259" key="7">
    <source>
        <dbReference type="Pfam" id="PF04932"/>
    </source>
</evidence>
<evidence type="ECO:0000313" key="10">
    <source>
        <dbReference type="EMBL" id="RCX10821.1"/>
    </source>
</evidence>
<evidence type="ECO:0000259" key="8">
    <source>
        <dbReference type="Pfam" id="PF11846"/>
    </source>
</evidence>
<feature type="transmembrane region" description="Helical" evidence="6">
    <location>
        <begin position="302"/>
        <end position="324"/>
    </location>
</feature>
<accession>A0A369ANR1</accession>
<keyword evidence="10" id="KW-0436">Ligase</keyword>
<evidence type="ECO:0000256" key="2">
    <source>
        <dbReference type="ARBA" id="ARBA00022692"/>
    </source>
</evidence>
<dbReference type="InterPro" id="IPR021797">
    <property type="entry name" value="Wzy_C_2"/>
</dbReference>
<evidence type="ECO:0000256" key="1">
    <source>
        <dbReference type="ARBA" id="ARBA00004141"/>
    </source>
</evidence>
<keyword evidence="4 6" id="KW-0472">Membrane</keyword>
<dbReference type="PANTHER" id="PTHR37422">
    <property type="entry name" value="TEICHURONIC ACID BIOSYNTHESIS PROTEIN TUAE"/>
    <property type="match status" value="1"/>
</dbReference>
<feature type="transmembrane region" description="Helical" evidence="6">
    <location>
        <begin position="32"/>
        <end position="54"/>
    </location>
</feature>
<feature type="transmembrane region" description="Helical" evidence="6">
    <location>
        <begin position="75"/>
        <end position="95"/>
    </location>
</feature>
<evidence type="ECO:0000256" key="4">
    <source>
        <dbReference type="ARBA" id="ARBA00023136"/>
    </source>
</evidence>
<feature type="domain" description="Protein glycosylation ligase" evidence="9">
    <location>
        <begin position="112"/>
        <end position="136"/>
    </location>
</feature>
<sequence length="549" mass="59982">MPLDAFVAPLTLLAVAWPFVFSYTAPPLSNFWPVWGAWACILLLAALAGVRAAARRRAGICTGRDGPEFFATQCAFGLVLAALVAGGVGLVQYFWGDVGLAPWVQPSTPGQAIGNLRQRNQQATLLALGAWALLWLVVQAQAQLQQPPARGARKVWPVLAGVLLAWALAWIALASAATTSRTGALQWLVIVALLALWRRSTGRLALGLAVVGVLLYLAWAWLLPGWLLQWTGFQAEDLFLRFGGAGRACVSRRVLWSNVLYLIAQKPWTGWGWGELDYAHYMTLFPGTRFCLLLDNAHDLPLHLAVELGVPVALLACVAVLAWVWRARPWREAEPARQLAWGVLALIGLHSLVEFPLWYGPFQLAALVAVALLWRDLPRFWERSALLRSGAALVWAGILGLGAYAGWDYWRVSQIYRPVSERPAALRENTIAKVSDTLFFADSVDFALLTSTPLTAITPANAAQTFTLAQSLLHFSPEPRVIEPLIVSARVLGRSDVAAEQELRYRIAYPADYARWQRAWGADAAAAAQAPEPAQERHAPGVNRANAGP</sequence>
<dbReference type="AlphaFoldDB" id="A0A369ANR1"/>
<dbReference type="Pfam" id="PF04932">
    <property type="entry name" value="Wzy_C"/>
    <property type="match status" value="1"/>
</dbReference>
<feature type="region of interest" description="Disordered" evidence="5">
    <location>
        <begin position="526"/>
        <end position="549"/>
    </location>
</feature>
<dbReference type="Pfam" id="PF11846">
    <property type="entry name" value="Wzy_C_2"/>
    <property type="match status" value="1"/>
</dbReference>
<evidence type="ECO:0000259" key="9">
    <source>
        <dbReference type="Pfam" id="PF15864"/>
    </source>
</evidence>
<keyword evidence="2 6" id="KW-0812">Transmembrane</keyword>
<comment type="subcellular location">
    <subcellularLocation>
        <location evidence="1">Membrane</location>
        <topology evidence="1">Multi-pass membrane protein</topology>
    </subcellularLocation>
</comment>
<name>A0A369ANR1_9BURK</name>
<dbReference type="InterPro" id="IPR051533">
    <property type="entry name" value="WaaL-like"/>
</dbReference>
<comment type="caution">
    <text evidence="10">The sequence shown here is derived from an EMBL/GenBank/DDBJ whole genome shotgun (WGS) entry which is preliminary data.</text>
</comment>
<protein>
    <submittedName>
        <fullName evidence="10">Pilin glycosylation ligase PglL</fullName>
    </submittedName>
</protein>
<feature type="transmembrane region" description="Helical" evidence="6">
    <location>
        <begin position="123"/>
        <end position="142"/>
    </location>
</feature>
<feature type="domain" description="Virulence factor membrane-bound polymerase C-terminal" evidence="8">
    <location>
        <begin position="339"/>
        <end position="518"/>
    </location>
</feature>
<evidence type="ECO:0000313" key="11">
    <source>
        <dbReference type="Proteomes" id="UP000252174"/>
    </source>
</evidence>